<dbReference type="SUPFAM" id="SSF143456">
    <property type="entry name" value="VC0467-like"/>
    <property type="match status" value="1"/>
</dbReference>
<evidence type="ECO:0000256" key="1">
    <source>
        <dbReference type="ARBA" id="ARBA00009600"/>
    </source>
</evidence>
<dbReference type="Pfam" id="PF02622">
    <property type="entry name" value="DUF179"/>
    <property type="match status" value="1"/>
</dbReference>
<comment type="similarity">
    <text evidence="1 2">Belongs to the UPF0301 (AlgH) family.</text>
</comment>
<dbReference type="Proteomes" id="UP000609531">
    <property type="component" value="Unassembled WGS sequence"/>
</dbReference>
<dbReference type="EMBL" id="JAEKJA010000006">
    <property type="protein sequence ID" value="MBJ3775691.1"/>
    <property type="molecule type" value="Genomic_DNA"/>
</dbReference>
<dbReference type="InterPro" id="IPR003774">
    <property type="entry name" value="AlgH-like"/>
</dbReference>
<dbReference type="Gene3D" id="3.40.1740.10">
    <property type="entry name" value="VC0467-like"/>
    <property type="match status" value="1"/>
</dbReference>
<evidence type="ECO:0000256" key="2">
    <source>
        <dbReference type="HAMAP-Rule" id="MF_00758"/>
    </source>
</evidence>
<comment type="caution">
    <text evidence="3">The sequence shown here is derived from an EMBL/GenBank/DDBJ whole genome shotgun (WGS) entry which is preliminary data.</text>
</comment>
<dbReference type="GO" id="GO:0005829">
    <property type="term" value="C:cytosol"/>
    <property type="evidence" value="ECO:0007669"/>
    <property type="project" value="TreeGrafter"/>
</dbReference>
<proteinExistence type="inferred from homology"/>
<dbReference type="NCBIfam" id="NF001268">
    <property type="entry name" value="PRK00228.1-4"/>
    <property type="match status" value="1"/>
</dbReference>
<dbReference type="AlphaFoldDB" id="A0A934MH50"/>
<sequence>MMATTEGYLEGQCLIAMPQMGDTRFERALVFLCAHSAEGAMGIVVNKPAKNVSFVDLLTQLNVIEDDKAIQLPDTARRVAVYNGGPVETGRGFVLHTSDFILKEATLVTGNDVCLTATVEILRAIANGHGPSQALLALGYAGWAPGQLEHEISNNGWLHCEADHDLLFDPDIDAKYDRAIQKLGIDPMLLSSAAGHA</sequence>
<dbReference type="RefSeq" id="WP_198881595.1">
    <property type="nucleotide sequence ID" value="NZ_JAEKJA010000006.1"/>
</dbReference>
<accession>A0A934MH50</accession>
<gene>
    <name evidence="3" type="ORF">JCR33_08350</name>
</gene>
<organism evidence="3 4">
    <name type="scientific">Acuticoccus mangrovi</name>
    <dbReference type="NCBI Taxonomy" id="2796142"/>
    <lineage>
        <taxon>Bacteria</taxon>
        <taxon>Pseudomonadati</taxon>
        <taxon>Pseudomonadota</taxon>
        <taxon>Alphaproteobacteria</taxon>
        <taxon>Hyphomicrobiales</taxon>
        <taxon>Amorphaceae</taxon>
        <taxon>Acuticoccus</taxon>
    </lineage>
</organism>
<evidence type="ECO:0000313" key="3">
    <source>
        <dbReference type="EMBL" id="MBJ3775691.1"/>
    </source>
</evidence>
<protein>
    <recommendedName>
        <fullName evidence="2">UPF0301 protein JCR33_08350</fullName>
    </recommendedName>
</protein>
<evidence type="ECO:0000313" key="4">
    <source>
        <dbReference type="Proteomes" id="UP000609531"/>
    </source>
</evidence>
<dbReference type="PANTHER" id="PTHR30327:SF1">
    <property type="entry name" value="UPF0301 PROTEIN YQGE"/>
    <property type="match status" value="1"/>
</dbReference>
<name>A0A934MH50_9HYPH</name>
<dbReference type="PANTHER" id="PTHR30327">
    <property type="entry name" value="UNCHARACTERIZED PROTEIN YQGE"/>
    <property type="match status" value="1"/>
</dbReference>
<dbReference type="HAMAP" id="MF_00758">
    <property type="entry name" value="UPF0301"/>
    <property type="match status" value="1"/>
</dbReference>
<reference evidence="3" key="1">
    <citation type="submission" date="2020-12" db="EMBL/GenBank/DDBJ databases">
        <title>Bacterial taxonomy.</title>
        <authorList>
            <person name="Pan X."/>
        </authorList>
    </citation>
    <scope>NUCLEOTIDE SEQUENCE</scope>
    <source>
        <strain evidence="3">B2012</strain>
    </source>
</reference>
<keyword evidence="4" id="KW-1185">Reference proteome</keyword>